<dbReference type="SUPFAM" id="SSF48371">
    <property type="entry name" value="ARM repeat"/>
    <property type="match status" value="1"/>
</dbReference>
<evidence type="ECO:0000256" key="3">
    <source>
        <dbReference type="SAM" id="MobiDB-lite"/>
    </source>
</evidence>
<dbReference type="PROSITE" id="PS50303">
    <property type="entry name" value="PUM_HD"/>
    <property type="match status" value="1"/>
</dbReference>
<evidence type="ECO:0000313" key="6">
    <source>
        <dbReference type="Proteomes" id="UP000649617"/>
    </source>
</evidence>
<evidence type="ECO:0000313" key="5">
    <source>
        <dbReference type="EMBL" id="CAE7462528.1"/>
    </source>
</evidence>
<gene>
    <name evidence="5" type="primary">pum</name>
    <name evidence="5" type="ORF">SPIL2461_LOCUS11572</name>
</gene>
<feature type="repeat" description="Pumilio" evidence="2">
    <location>
        <begin position="349"/>
        <end position="384"/>
    </location>
</feature>
<evidence type="ECO:0000256" key="1">
    <source>
        <dbReference type="ARBA" id="ARBA00022737"/>
    </source>
</evidence>
<dbReference type="Gene3D" id="1.25.10.10">
    <property type="entry name" value="Leucine-rich Repeat Variant"/>
    <property type="match status" value="1"/>
</dbReference>
<dbReference type="Proteomes" id="UP000649617">
    <property type="component" value="Unassembled WGS sequence"/>
</dbReference>
<protein>
    <submittedName>
        <fullName evidence="5">Pum protein</fullName>
    </submittedName>
</protein>
<organism evidence="5 6">
    <name type="scientific">Symbiodinium pilosum</name>
    <name type="common">Dinoflagellate</name>
    <dbReference type="NCBI Taxonomy" id="2952"/>
    <lineage>
        <taxon>Eukaryota</taxon>
        <taxon>Sar</taxon>
        <taxon>Alveolata</taxon>
        <taxon>Dinophyceae</taxon>
        <taxon>Suessiales</taxon>
        <taxon>Symbiodiniaceae</taxon>
        <taxon>Symbiodinium</taxon>
    </lineage>
</organism>
<evidence type="ECO:0000256" key="2">
    <source>
        <dbReference type="PROSITE-ProRule" id="PRU00317"/>
    </source>
</evidence>
<feature type="region of interest" description="Disordered" evidence="3">
    <location>
        <begin position="168"/>
        <end position="211"/>
    </location>
</feature>
<keyword evidence="6" id="KW-1185">Reference proteome</keyword>
<dbReference type="Pfam" id="PF00806">
    <property type="entry name" value="PUF"/>
    <property type="match status" value="5"/>
</dbReference>
<reference evidence="5" key="1">
    <citation type="submission" date="2021-02" db="EMBL/GenBank/DDBJ databases">
        <authorList>
            <person name="Dougan E. K."/>
            <person name="Rhodes N."/>
            <person name="Thang M."/>
            <person name="Chan C."/>
        </authorList>
    </citation>
    <scope>NUCLEOTIDE SEQUENCE</scope>
</reference>
<dbReference type="GO" id="GO:0003730">
    <property type="term" value="F:mRNA 3'-UTR binding"/>
    <property type="evidence" value="ECO:0007669"/>
    <property type="project" value="TreeGrafter"/>
</dbReference>
<dbReference type="InterPro" id="IPR001313">
    <property type="entry name" value="Pumilio_RNA-bd_rpt"/>
</dbReference>
<dbReference type="OrthoDB" id="668540at2759"/>
<dbReference type="InterPro" id="IPR011989">
    <property type="entry name" value="ARM-like"/>
</dbReference>
<evidence type="ECO:0000259" key="4">
    <source>
        <dbReference type="PROSITE" id="PS50303"/>
    </source>
</evidence>
<proteinExistence type="predicted"/>
<sequence length="488" mass="54676">MTALMYAAADDHVDAVQVPHPDEHAEVLLDSDADVNLQNKGWELSICLQEEFTPMPVVSVCMVPADQMGFYQASANPNEGFSHVCWQLPLQPQMAQMMPVQHLPAIAVAPVQQRQPVQMPQPAQQLPLQQVQPQMACPSSEVLLDGYWGDTYAVEQCCQAQVSEASEVSTAPSEASPRFEKAQDISHAQATSASAARRLRRKRAAERKAKAGDEDLAYNFESQSRWDDLKHRVEQGFDLQHLIGHVWPLSQHKEGCRLVQTALEKAGRETATISLELRGHILEAVKHSHANYVVQKAIAQLSVASSAFIVEEMQGSAAVVARNCMGCRTLCRLVEFCSTNPQVGELMDELMSELWHLCCHSFAHHVVQSIMEHGEERHKHVIADTLLADVMRFAKHKNSSYLVEKVLSSCSIEDQGTMICTLDPQSILELAKTQYGRHVAKTVLQDRRWSATWRAGEFEQFIQPWKAELEKDRFGCLFLKDMAKSSRE</sequence>
<feature type="domain" description="PUM-HD" evidence="4">
    <location>
        <begin position="138"/>
        <end position="486"/>
    </location>
</feature>
<keyword evidence="1" id="KW-0677">Repeat</keyword>
<dbReference type="GO" id="GO:0005737">
    <property type="term" value="C:cytoplasm"/>
    <property type="evidence" value="ECO:0007669"/>
    <property type="project" value="TreeGrafter"/>
</dbReference>
<name>A0A812S4F4_SYMPI</name>
<dbReference type="PANTHER" id="PTHR12537">
    <property type="entry name" value="RNA BINDING PROTEIN PUMILIO-RELATED"/>
    <property type="match status" value="1"/>
</dbReference>
<dbReference type="GO" id="GO:0010608">
    <property type="term" value="P:post-transcriptional regulation of gene expression"/>
    <property type="evidence" value="ECO:0007669"/>
    <property type="project" value="TreeGrafter"/>
</dbReference>
<comment type="caution">
    <text evidence="5">The sequence shown here is derived from an EMBL/GenBank/DDBJ whole genome shotgun (WGS) entry which is preliminary data.</text>
</comment>
<dbReference type="SMART" id="SM00025">
    <property type="entry name" value="Pumilio"/>
    <property type="match status" value="5"/>
</dbReference>
<feature type="compositionally biased region" description="Low complexity" evidence="3">
    <location>
        <begin position="186"/>
        <end position="196"/>
    </location>
</feature>
<feature type="repeat" description="Pumilio" evidence="2">
    <location>
        <begin position="276"/>
        <end position="311"/>
    </location>
</feature>
<accession>A0A812S4F4</accession>
<dbReference type="PROSITE" id="PS50302">
    <property type="entry name" value="PUM"/>
    <property type="match status" value="2"/>
</dbReference>
<dbReference type="EMBL" id="CAJNIZ010022558">
    <property type="protein sequence ID" value="CAE7462528.1"/>
    <property type="molecule type" value="Genomic_DNA"/>
</dbReference>
<dbReference type="PANTHER" id="PTHR12537:SF12">
    <property type="entry name" value="MATERNAL PROTEIN PUMILIO"/>
    <property type="match status" value="1"/>
</dbReference>
<dbReference type="InterPro" id="IPR016024">
    <property type="entry name" value="ARM-type_fold"/>
</dbReference>
<dbReference type="AlphaFoldDB" id="A0A812S4F4"/>
<dbReference type="InterPro" id="IPR033133">
    <property type="entry name" value="PUM-HD"/>
</dbReference>